<comment type="subcellular location">
    <subcellularLocation>
        <location evidence="1 7">Cell membrane</location>
        <topology evidence="1 7">Multi-pass membrane protein</topology>
    </subcellularLocation>
</comment>
<dbReference type="PANTHER" id="PTHR43163">
    <property type="entry name" value="DIPEPTIDE TRANSPORT SYSTEM PERMEASE PROTEIN DPPB-RELATED"/>
    <property type="match status" value="1"/>
</dbReference>
<proteinExistence type="inferred from homology"/>
<dbReference type="SUPFAM" id="SSF161098">
    <property type="entry name" value="MetI-like"/>
    <property type="match status" value="1"/>
</dbReference>
<reference evidence="9 10" key="1">
    <citation type="submission" date="2018-09" db="EMBL/GenBank/DDBJ databases">
        <title>Comparative Genomics of Wolbachia-Cardinium Dual Endosymbiosis in a Plant-Parasitic Nematode.</title>
        <authorList>
            <person name="Brown A.M.V."/>
            <person name="Wasala S.K."/>
            <person name="Howe D.K."/>
            <person name="Peetz A.B."/>
            <person name="Zasada I.A."/>
            <person name="Denver D.R."/>
        </authorList>
    </citation>
    <scope>NUCLEOTIDE SEQUENCE [LARGE SCALE GENOMIC DNA]</scope>
    <source>
        <strain evidence="9 10">Pp_1</strain>
    </source>
</reference>
<feature type="transmembrane region" description="Helical" evidence="7">
    <location>
        <begin position="287"/>
        <end position="307"/>
    </location>
</feature>
<sequence length="313" mass="35442">MMRFLYYPLRRLLYAFWVIIGATFIVFLVFNVVVGDPTAVLLGKYATPAAMATLSHSLGLDRPWYIQYWDILQSAFTFNFGHSWSSKQNILKMFQEGALVSLSVTLPVFLIGNAVVISMALWMTKYRGSIWDRLLVTFCIIMISISPLIYILVGQGVFAFKLGLFEIMGYERGFLACIPYIILPVIIQVLIHFCYNYRFYRTIMLDEIYQDYVRTARAKGLTEQVILFKHVLKNVMVPIITILVKGMPSLLFGSVLIENFFGIPGLGNVITNAINCCDFPTIKAATVVAAVLSIICNIFGDILYALVDPRMKL</sequence>
<dbReference type="OrthoDB" id="24153at2"/>
<evidence type="ECO:0000313" key="9">
    <source>
        <dbReference type="EMBL" id="ROT47431.1"/>
    </source>
</evidence>
<dbReference type="EMBL" id="RARA01000024">
    <property type="protein sequence ID" value="ROT47431.1"/>
    <property type="molecule type" value="Genomic_DNA"/>
</dbReference>
<feature type="transmembrane region" description="Helical" evidence="7">
    <location>
        <begin position="235"/>
        <end position="257"/>
    </location>
</feature>
<dbReference type="GO" id="GO:0071916">
    <property type="term" value="F:dipeptide transmembrane transporter activity"/>
    <property type="evidence" value="ECO:0007669"/>
    <property type="project" value="TreeGrafter"/>
</dbReference>
<keyword evidence="6 7" id="KW-0472">Membrane</keyword>
<evidence type="ECO:0000259" key="8">
    <source>
        <dbReference type="PROSITE" id="PS50928"/>
    </source>
</evidence>
<keyword evidence="2 7" id="KW-0813">Transport</keyword>
<dbReference type="InterPro" id="IPR045621">
    <property type="entry name" value="BPD_transp_1_N"/>
</dbReference>
<dbReference type="Pfam" id="PF00528">
    <property type="entry name" value="BPD_transp_1"/>
    <property type="match status" value="1"/>
</dbReference>
<evidence type="ECO:0000256" key="1">
    <source>
        <dbReference type="ARBA" id="ARBA00004651"/>
    </source>
</evidence>
<feature type="transmembrane region" description="Helical" evidence="7">
    <location>
        <begin position="12"/>
        <end position="34"/>
    </location>
</feature>
<organism evidence="9 10">
    <name type="scientific">Candidatus Cardinium hertigii</name>
    <dbReference type="NCBI Taxonomy" id="247481"/>
    <lineage>
        <taxon>Bacteria</taxon>
        <taxon>Pseudomonadati</taxon>
        <taxon>Bacteroidota</taxon>
        <taxon>Cytophagia</taxon>
        <taxon>Cytophagales</taxon>
        <taxon>Amoebophilaceae</taxon>
        <taxon>Candidatus Cardinium</taxon>
    </lineage>
</organism>
<dbReference type="InterPro" id="IPR035906">
    <property type="entry name" value="MetI-like_sf"/>
</dbReference>
<name>A0A3N2QCE0_9BACT</name>
<evidence type="ECO:0000256" key="2">
    <source>
        <dbReference type="ARBA" id="ARBA00022448"/>
    </source>
</evidence>
<comment type="similarity">
    <text evidence="7">Belongs to the binding-protein-dependent transport system permease family.</text>
</comment>
<protein>
    <submittedName>
        <fullName evidence="9">ABC transporter permease</fullName>
    </submittedName>
</protein>
<feature type="domain" description="ABC transmembrane type-1" evidence="8">
    <location>
        <begin position="98"/>
        <end position="300"/>
    </location>
</feature>
<feature type="transmembrane region" description="Helical" evidence="7">
    <location>
        <begin position="98"/>
        <end position="122"/>
    </location>
</feature>
<gene>
    <name evidence="9" type="ORF">EDM02_02810</name>
</gene>
<evidence type="ECO:0000256" key="5">
    <source>
        <dbReference type="ARBA" id="ARBA00022989"/>
    </source>
</evidence>
<keyword evidence="10" id="KW-1185">Reference proteome</keyword>
<accession>A0A3N2QCE0</accession>
<evidence type="ECO:0000256" key="7">
    <source>
        <dbReference type="RuleBase" id="RU363032"/>
    </source>
</evidence>
<dbReference type="PROSITE" id="PS50928">
    <property type="entry name" value="ABC_TM1"/>
    <property type="match status" value="1"/>
</dbReference>
<dbReference type="CDD" id="cd06261">
    <property type="entry name" value="TM_PBP2"/>
    <property type="match status" value="1"/>
</dbReference>
<dbReference type="PANTHER" id="PTHR43163:SF6">
    <property type="entry name" value="DIPEPTIDE TRANSPORT SYSTEM PERMEASE PROTEIN DPPB-RELATED"/>
    <property type="match status" value="1"/>
</dbReference>
<keyword evidence="5 7" id="KW-1133">Transmembrane helix</keyword>
<evidence type="ECO:0000256" key="3">
    <source>
        <dbReference type="ARBA" id="ARBA00022475"/>
    </source>
</evidence>
<evidence type="ECO:0000313" key="10">
    <source>
        <dbReference type="Proteomes" id="UP000270927"/>
    </source>
</evidence>
<feature type="transmembrane region" description="Helical" evidence="7">
    <location>
        <begin position="134"/>
        <end position="153"/>
    </location>
</feature>
<dbReference type="Pfam" id="PF19300">
    <property type="entry name" value="BPD_transp_1_N"/>
    <property type="match status" value="1"/>
</dbReference>
<dbReference type="InterPro" id="IPR000515">
    <property type="entry name" value="MetI-like"/>
</dbReference>
<dbReference type="Gene3D" id="1.10.3720.10">
    <property type="entry name" value="MetI-like"/>
    <property type="match status" value="1"/>
</dbReference>
<evidence type="ECO:0000256" key="6">
    <source>
        <dbReference type="ARBA" id="ARBA00023136"/>
    </source>
</evidence>
<comment type="caution">
    <text evidence="9">The sequence shown here is derived from an EMBL/GenBank/DDBJ whole genome shotgun (WGS) entry which is preliminary data.</text>
</comment>
<dbReference type="Proteomes" id="UP000270927">
    <property type="component" value="Unassembled WGS sequence"/>
</dbReference>
<keyword evidence="4 7" id="KW-0812">Transmembrane</keyword>
<feature type="transmembrane region" description="Helical" evidence="7">
    <location>
        <begin position="173"/>
        <end position="195"/>
    </location>
</feature>
<dbReference type="AlphaFoldDB" id="A0A3N2QCE0"/>
<keyword evidence="3" id="KW-1003">Cell membrane</keyword>
<evidence type="ECO:0000256" key="4">
    <source>
        <dbReference type="ARBA" id="ARBA00022692"/>
    </source>
</evidence>
<dbReference type="GO" id="GO:0005886">
    <property type="term" value="C:plasma membrane"/>
    <property type="evidence" value="ECO:0007669"/>
    <property type="project" value="UniProtKB-SubCell"/>
</dbReference>